<feature type="transmembrane region" description="Helical" evidence="13">
    <location>
        <begin position="166"/>
        <end position="185"/>
    </location>
</feature>
<dbReference type="SMART" id="SM00086">
    <property type="entry name" value="PAC"/>
    <property type="match status" value="2"/>
</dbReference>
<sequence length="727" mass="82421">MAVKLPWLSDFLKARLSRRIVLWVFLSIVVIEAIILVPSVYRRERELLQYLQSLSATHALGLLDNLAIDELQGQALLEALRSLQHQDVVLGGALYTANGTLIGEFGEPPELTYTRFQTGQSQHYSRRHNRYDAVWTMSPLEGDYVLIIRHDATWVQQEFFGFVGRIAGLVVIISAFVTGATMIVLERLLIKPIMGLRQDLLKAGQVISQDCDTGQVCFRSLNPDRHDELGDVTMAFEQMFRQITDAIATRKRVEADLRQSEEKFAKAFQASPNPMIISTLADGRLIEVNDTFLHLYGDTSAQVIGQTALELDLWADPQDREDMIDTLRHQGYIRNREYCFQNQQGQLRTVLYSCEQIQINHHPCILSVVNDITERKQAEQALRQSEIRFRTLVEQAADAFFVINSDGRFVDVNQQACDSLGYQRQDLLQRHVWDIEAVMTPERFQQLWQSLQEQNFGTLEGKHRRRDGSQFPVEVRLGLLRLNNHCAVLALARDISERKQGEQALARLAEVGELAAMIVHEVRSPLTTVLMGLQSFQQLELPQRPRLRLQLALEESQRLQRLLNEILMYARQQTLNTTELELNQFLKDMLVTMKELPSCDRTIEFQPTPTAVPITADPDKLKQVFINLLSNACEATSEGDTVRCWITPETNWVKVYVHNGGEPIPPEILPKLTRPFVTTKSSGNGLGLAITHRIIEAHNGTLTIDSSETTGTTVTVSLPATQAHISN</sequence>
<dbReference type="Gene3D" id="3.30.450.20">
    <property type="entry name" value="PAS domain"/>
    <property type="match status" value="2"/>
</dbReference>
<dbReference type="InterPro" id="IPR001610">
    <property type="entry name" value="PAC"/>
</dbReference>
<dbReference type="GO" id="GO:0000155">
    <property type="term" value="F:phosphorelay sensor kinase activity"/>
    <property type="evidence" value="ECO:0007669"/>
    <property type="project" value="InterPro"/>
</dbReference>
<dbReference type="Gene3D" id="3.30.565.10">
    <property type="entry name" value="Histidine kinase-like ATPase, C-terminal domain"/>
    <property type="match status" value="1"/>
</dbReference>
<dbReference type="SUPFAM" id="SSF55874">
    <property type="entry name" value="ATPase domain of HSP90 chaperone/DNA topoisomerase II/histidine kinase"/>
    <property type="match status" value="1"/>
</dbReference>
<keyword evidence="7" id="KW-0547">Nucleotide-binding</keyword>
<comment type="catalytic activity">
    <reaction evidence="1">
        <text>ATP + protein L-histidine = ADP + protein N-phospho-L-histidine.</text>
        <dbReference type="EC" id="2.7.13.3"/>
    </reaction>
</comment>
<evidence type="ECO:0000256" key="8">
    <source>
        <dbReference type="ARBA" id="ARBA00022777"/>
    </source>
</evidence>
<dbReference type="PANTHER" id="PTHR42878">
    <property type="entry name" value="TWO-COMPONENT HISTIDINE KINASE"/>
    <property type="match status" value="1"/>
</dbReference>
<evidence type="ECO:0000256" key="5">
    <source>
        <dbReference type="ARBA" id="ARBA00022679"/>
    </source>
</evidence>
<dbReference type="GO" id="GO:0016020">
    <property type="term" value="C:membrane"/>
    <property type="evidence" value="ECO:0007669"/>
    <property type="project" value="UniProtKB-SubCell"/>
</dbReference>
<dbReference type="CDD" id="cd00130">
    <property type="entry name" value="PAS"/>
    <property type="match status" value="2"/>
</dbReference>
<reference evidence="17 18" key="1">
    <citation type="journal article" date="2016" name="Biochim. Biophys. Acta">
        <title>Characterization of red-shifted phycobilisomes isolated from the chlorophyll f-containing cyanobacterium Halomicronema hongdechloris.</title>
        <authorList>
            <person name="Li Y."/>
            <person name="Lin Y."/>
            <person name="Garvey C.J."/>
            <person name="Birch D."/>
            <person name="Corkery R.W."/>
            <person name="Loughlin P.C."/>
            <person name="Scheer H."/>
            <person name="Willows R.D."/>
            <person name="Chen M."/>
        </authorList>
    </citation>
    <scope>NUCLEOTIDE SEQUENCE [LARGE SCALE GENOMIC DNA]</scope>
    <source>
        <strain evidence="17 18">C2206</strain>
    </source>
</reference>
<dbReference type="Proteomes" id="UP000191901">
    <property type="component" value="Chromosome"/>
</dbReference>
<dbReference type="SMART" id="SM00091">
    <property type="entry name" value="PAS"/>
    <property type="match status" value="2"/>
</dbReference>
<dbReference type="SMART" id="SM00387">
    <property type="entry name" value="HATPase_c"/>
    <property type="match status" value="1"/>
</dbReference>
<dbReference type="OrthoDB" id="9815750at2"/>
<feature type="domain" description="PAC" evidence="16">
    <location>
        <begin position="457"/>
        <end position="507"/>
    </location>
</feature>
<evidence type="ECO:0000259" key="16">
    <source>
        <dbReference type="PROSITE" id="PS50113"/>
    </source>
</evidence>
<keyword evidence="8" id="KW-0418">Kinase</keyword>
<dbReference type="AlphaFoldDB" id="A0A1Z3HJG6"/>
<dbReference type="NCBIfam" id="TIGR00229">
    <property type="entry name" value="sensory_box"/>
    <property type="match status" value="2"/>
</dbReference>
<dbReference type="SUPFAM" id="SSF47384">
    <property type="entry name" value="Homodimeric domain of signal transducing histidine kinase"/>
    <property type="match status" value="1"/>
</dbReference>
<dbReference type="InterPro" id="IPR003661">
    <property type="entry name" value="HisK_dim/P_dom"/>
</dbReference>
<keyword evidence="6 13" id="KW-0812">Transmembrane</keyword>
<feature type="transmembrane region" description="Helical" evidence="13">
    <location>
        <begin position="20"/>
        <end position="41"/>
    </location>
</feature>
<dbReference type="Gene3D" id="1.10.287.130">
    <property type="match status" value="1"/>
</dbReference>
<feature type="domain" description="PAS" evidence="15">
    <location>
        <begin position="385"/>
        <end position="453"/>
    </location>
</feature>
<evidence type="ECO:0000259" key="15">
    <source>
        <dbReference type="PROSITE" id="PS50112"/>
    </source>
</evidence>
<keyword evidence="4" id="KW-0597">Phosphoprotein</keyword>
<evidence type="ECO:0000256" key="3">
    <source>
        <dbReference type="ARBA" id="ARBA00012438"/>
    </source>
</evidence>
<dbReference type="GO" id="GO:0030295">
    <property type="term" value="F:protein kinase activator activity"/>
    <property type="evidence" value="ECO:0007669"/>
    <property type="project" value="TreeGrafter"/>
</dbReference>
<evidence type="ECO:0000256" key="10">
    <source>
        <dbReference type="ARBA" id="ARBA00022989"/>
    </source>
</evidence>
<dbReference type="Pfam" id="PF02518">
    <property type="entry name" value="HATPase_c"/>
    <property type="match status" value="1"/>
</dbReference>
<dbReference type="RefSeq" id="WP_080807580.1">
    <property type="nucleotide sequence ID" value="NZ_CP021983.2"/>
</dbReference>
<keyword evidence="12 13" id="KW-0472">Membrane</keyword>
<evidence type="ECO:0000256" key="13">
    <source>
        <dbReference type="SAM" id="Phobius"/>
    </source>
</evidence>
<dbReference type="GO" id="GO:0000156">
    <property type="term" value="F:phosphorelay response regulator activity"/>
    <property type="evidence" value="ECO:0007669"/>
    <property type="project" value="TreeGrafter"/>
</dbReference>
<name>A0A1Z3HJG6_9CYAN</name>
<dbReference type="InterPro" id="IPR005467">
    <property type="entry name" value="His_kinase_dom"/>
</dbReference>
<dbReference type="CDD" id="cd00082">
    <property type="entry name" value="HisKA"/>
    <property type="match status" value="1"/>
</dbReference>
<dbReference type="STRING" id="1641165.XM38_08275"/>
<evidence type="ECO:0000313" key="17">
    <source>
        <dbReference type="EMBL" id="ASC70425.1"/>
    </source>
</evidence>
<dbReference type="EMBL" id="CP021983">
    <property type="protein sequence ID" value="ASC70425.1"/>
    <property type="molecule type" value="Genomic_DNA"/>
</dbReference>
<dbReference type="SMART" id="SM00388">
    <property type="entry name" value="HisKA"/>
    <property type="match status" value="1"/>
</dbReference>
<evidence type="ECO:0000256" key="4">
    <source>
        <dbReference type="ARBA" id="ARBA00022553"/>
    </source>
</evidence>
<keyword evidence="11" id="KW-0902">Two-component regulatory system</keyword>
<dbReference type="Pfam" id="PF13426">
    <property type="entry name" value="PAS_9"/>
    <property type="match status" value="2"/>
</dbReference>
<dbReference type="InterPro" id="IPR003594">
    <property type="entry name" value="HATPase_dom"/>
</dbReference>
<keyword evidence="5" id="KW-0808">Transferase</keyword>
<protein>
    <recommendedName>
        <fullName evidence="3">histidine kinase</fullName>
        <ecNumber evidence="3">2.7.13.3</ecNumber>
    </recommendedName>
</protein>
<evidence type="ECO:0000256" key="2">
    <source>
        <dbReference type="ARBA" id="ARBA00004141"/>
    </source>
</evidence>
<feature type="domain" description="Histidine kinase" evidence="14">
    <location>
        <begin position="517"/>
        <end position="722"/>
    </location>
</feature>
<evidence type="ECO:0000256" key="6">
    <source>
        <dbReference type="ARBA" id="ARBA00022692"/>
    </source>
</evidence>
<dbReference type="PROSITE" id="PS50113">
    <property type="entry name" value="PAC"/>
    <property type="match status" value="2"/>
</dbReference>
<dbReference type="InterPro" id="IPR035965">
    <property type="entry name" value="PAS-like_dom_sf"/>
</dbReference>
<keyword evidence="10 13" id="KW-1133">Transmembrane helix</keyword>
<dbReference type="Pfam" id="PF00512">
    <property type="entry name" value="HisKA"/>
    <property type="match status" value="1"/>
</dbReference>
<evidence type="ECO:0000256" key="7">
    <source>
        <dbReference type="ARBA" id="ARBA00022741"/>
    </source>
</evidence>
<dbReference type="InterPro" id="IPR036097">
    <property type="entry name" value="HisK_dim/P_sf"/>
</dbReference>
<proteinExistence type="predicted"/>
<feature type="domain" description="PAC" evidence="16">
    <location>
        <begin position="334"/>
        <end position="384"/>
    </location>
</feature>
<dbReference type="InterPro" id="IPR000700">
    <property type="entry name" value="PAS-assoc_C"/>
</dbReference>
<evidence type="ECO:0000256" key="11">
    <source>
        <dbReference type="ARBA" id="ARBA00023012"/>
    </source>
</evidence>
<dbReference type="KEGG" id="hhg:XM38_013640"/>
<evidence type="ECO:0000256" key="12">
    <source>
        <dbReference type="ARBA" id="ARBA00023136"/>
    </source>
</evidence>
<keyword evidence="18" id="KW-1185">Reference proteome</keyword>
<evidence type="ECO:0000259" key="14">
    <source>
        <dbReference type="PROSITE" id="PS50109"/>
    </source>
</evidence>
<dbReference type="PANTHER" id="PTHR42878:SF7">
    <property type="entry name" value="SENSOR HISTIDINE KINASE GLRK"/>
    <property type="match status" value="1"/>
</dbReference>
<accession>A0A1Z3HJG6</accession>
<dbReference type="SUPFAM" id="SSF55785">
    <property type="entry name" value="PYP-like sensor domain (PAS domain)"/>
    <property type="match status" value="2"/>
</dbReference>
<dbReference type="InterPro" id="IPR004358">
    <property type="entry name" value="Sig_transdc_His_kin-like_C"/>
</dbReference>
<evidence type="ECO:0000256" key="1">
    <source>
        <dbReference type="ARBA" id="ARBA00000085"/>
    </source>
</evidence>
<dbReference type="Gene3D" id="6.10.340.10">
    <property type="match status" value="1"/>
</dbReference>
<dbReference type="InterPro" id="IPR050351">
    <property type="entry name" value="BphY/WalK/GraS-like"/>
</dbReference>
<comment type="subcellular location">
    <subcellularLocation>
        <location evidence="2">Membrane</location>
        <topology evidence="2">Multi-pass membrane protein</topology>
    </subcellularLocation>
</comment>
<dbReference type="PRINTS" id="PR00344">
    <property type="entry name" value="BCTRLSENSOR"/>
</dbReference>
<keyword evidence="9" id="KW-0067">ATP-binding</keyword>
<gene>
    <name evidence="17" type="ORF">XM38_013640</name>
</gene>
<feature type="domain" description="PAS" evidence="15">
    <location>
        <begin position="260"/>
        <end position="328"/>
    </location>
</feature>
<dbReference type="PROSITE" id="PS50109">
    <property type="entry name" value="HIS_KIN"/>
    <property type="match status" value="1"/>
</dbReference>
<dbReference type="InterPro" id="IPR036890">
    <property type="entry name" value="HATPase_C_sf"/>
</dbReference>
<dbReference type="PROSITE" id="PS50112">
    <property type="entry name" value="PAS"/>
    <property type="match status" value="2"/>
</dbReference>
<dbReference type="InterPro" id="IPR000014">
    <property type="entry name" value="PAS"/>
</dbReference>
<dbReference type="GO" id="GO:0007234">
    <property type="term" value="P:osmosensory signaling via phosphorelay pathway"/>
    <property type="evidence" value="ECO:0007669"/>
    <property type="project" value="TreeGrafter"/>
</dbReference>
<evidence type="ECO:0000313" key="18">
    <source>
        <dbReference type="Proteomes" id="UP000191901"/>
    </source>
</evidence>
<organism evidence="17 18">
    <name type="scientific">Halomicronema hongdechloris C2206</name>
    <dbReference type="NCBI Taxonomy" id="1641165"/>
    <lineage>
        <taxon>Bacteria</taxon>
        <taxon>Bacillati</taxon>
        <taxon>Cyanobacteriota</taxon>
        <taxon>Cyanophyceae</taxon>
        <taxon>Nodosilineales</taxon>
        <taxon>Nodosilineaceae</taxon>
        <taxon>Halomicronema</taxon>
    </lineage>
</organism>
<dbReference type="EC" id="2.7.13.3" evidence="3"/>
<evidence type="ECO:0000256" key="9">
    <source>
        <dbReference type="ARBA" id="ARBA00022840"/>
    </source>
</evidence>